<dbReference type="HOGENOM" id="CLU_002706_0_0_1"/>
<dbReference type="FunFam" id="1.25.40.10:FF:000442">
    <property type="entry name" value="Pentatricopeptide repeat-containing protein At3g49710"/>
    <property type="match status" value="1"/>
</dbReference>
<feature type="repeat" description="PPR" evidence="2">
    <location>
        <begin position="103"/>
        <end position="137"/>
    </location>
</feature>
<evidence type="ECO:0008006" key="5">
    <source>
        <dbReference type="Google" id="ProtNLM"/>
    </source>
</evidence>
<gene>
    <name evidence="3" type="ORF">AMTR_s00001p00160280</name>
</gene>
<dbReference type="eggNOG" id="KOG4197">
    <property type="taxonomic scope" value="Eukaryota"/>
</dbReference>
<evidence type="ECO:0000256" key="2">
    <source>
        <dbReference type="PROSITE-ProRule" id="PRU00708"/>
    </source>
</evidence>
<dbReference type="Proteomes" id="UP000017836">
    <property type="component" value="Unassembled WGS sequence"/>
</dbReference>
<sequence>MTTITNLSMDPHALTSAIRASTFAHGRALHARAIITGLHTHPFVANALICLYANLGSLELARQAFNETSQKDMATLTAMLGVQAQNGDITEARKMFDAMPQRDLVAFNAMISGYAQAGHAHEALLLFVNMQSVGLRPNATTLTIVLSACAQVASLAQGQWAHAYLHRARVACTVTLSNALVHMYAKCGRLDLAFQQFVSIKPKNIESYNTMMTGLAVHGCGLGALSLLSQVLKVDLKPDRVTFLCTLMACSHAGLVQDALICLDFMKRIFGIEPDSDHFGCVVDVLARGGLVHEAHGFMDAMPFEPDVHMWGALWCGCWASGETQLAARAARWLMEMDPSCAGRHVGFAHVHEMVGDREGAVRRRERMVEMGVERRAGSSCIEVDGMLHQFLAGDVSHSRAREIYGMVDELDRRLRSYVGGV</sequence>
<dbReference type="KEGG" id="atr:18424199"/>
<accession>W1NLY6</accession>
<dbReference type="NCBIfam" id="TIGR00756">
    <property type="entry name" value="PPR"/>
    <property type="match status" value="1"/>
</dbReference>
<dbReference type="PANTHER" id="PTHR47926:SF537">
    <property type="entry name" value="PENTACOTRIPEPTIDE-REPEAT REGION OF PRORP DOMAIN-CONTAINING PROTEIN"/>
    <property type="match status" value="1"/>
</dbReference>
<name>W1NLY6_AMBTC</name>
<dbReference type="Pfam" id="PF01535">
    <property type="entry name" value="PPR"/>
    <property type="match status" value="2"/>
</dbReference>
<dbReference type="GO" id="GO:0009451">
    <property type="term" value="P:RNA modification"/>
    <property type="evidence" value="ECO:0000318"/>
    <property type="project" value="GO_Central"/>
</dbReference>
<dbReference type="PANTHER" id="PTHR47926">
    <property type="entry name" value="PENTATRICOPEPTIDE REPEAT-CONTAINING PROTEIN"/>
    <property type="match status" value="1"/>
</dbReference>
<organism evidence="3 4">
    <name type="scientific">Amborella trichopoda</name>
    <dbReference type="NCBI Taxonomy" id="13333"/>
    <lineage>
        <taxon>Eukaryota</taxon>
        <taxon>Viridiplantae</taxon>
        <taxon>Streptophyta</taxon>
        <taxon>Embryophyta</taxon>
        <taxon>Tracheophyta</taxon>
        <taxon>Spermatophyta</taxon>
        <taxon>Magnoliopsida</taxon>
        <taxon>Amborellales</taxon>
        <taxon>Amborellaceae</taxon>
        <taxon>Amborella</taxon>
    </lineage>
</organism>
<dbReference type="EMBL" id="KI397142">
    <property type="protein sequence ID" value="ERM96269.1"/>
    <property type="molecule type" value="Genomic_DNA"/>
</dbReference>
<dbReference type="AlphaFoldDB" id="W1NLY6"/>
<dbReference type="OrthoDB" id="185373at2759"/>
<proteinExistence type="predicted"/>
<evidence type="ECO:0000256" key="1">
    <source>
        <dbReference type="ARBA" id="ARBA00022737"/>
    </source>
</evidence>
<dbReference type="FunFam" id="1.25.40.10:FF:000090">
    <property type="entry name" value="Pentatricopeptide repeat-containing protein, chloroplastic"/>
    <property type="match status" value="1"/>
</dbReference>
<dbReference type="GO" id="GO:0003723">
    <property type="term" value="F:RNA binding"/>
    <property type="evidence" value="ECO:0007669"/>
    <property type="project" value="InterPro"/>
</dbReference>
<keyword evidence="4" id="KW-1185">Reference proteome</keyword>
<protein>
    <recommendedName>
        <fullName evidence="5">Pentacotripeptide-repeat region of PRORP domain-containing protein</fullName>
    </recommendedName>
</protein>
<dbReference type="OMA" id="LETWNTM"/>
<reference evidence="4" key="1">
    <citation type="journal article" date="2013" name="Science">
        <title>The Amborella genome and the evolution of flowering plants.</title>
        <authorList>
            <consortium name="Amborella Genome Project"/>
        </authorList>
    </citation>
    <scope>NUCLEOTIDE SEQUENCE [LARGE SCALE GENOMIC DNA]</scope>
</reference>
<evidence type="ECO:0000313" key="3">
    <source>
        <dbReference type="EMBL" id="ERM96269.1"/>
    </source>
</evidence>
<dbReference type="Gramene" id="ERM96269">
    <property type="protein sequence ID" value="ERM96269"/>
    <property type="gene ID" value="AMTR_s00001p00160280"/>
</dbReference>
<keyword evidence="1" id="KW-0677">Repeat</keyword>
<dbReference type="InterPro" id="IPR002885">
    <property type="entry name" value="PPR_rpt"/>
</dbReference>
<dbReference type="Pfam" id="PF13041">
    <property type="entry name" value="PPR_2"/>
    <property type="match status" value="1"/>
</dbReference>
<dbReference type="InterPro" id="IPR011990">
    <property type="entry name" value="TPR-like_helical_dom_sf"/>
</dbReference>
<dbReference type="SUPFAM" id="SSF48452">
    <property type="entry name" value="TPR-like"/>
    <property type="match status" value="1"/>
</dbReference>
<dbReference type="Gene3D" id="1.25.40.10">
    <property type="entry name" value="Tetratricopeptide repeat domain"/>
    <property type="match status" value="2"/>
</dbReference>
<feature type="repeat" description="PPR" evidence="2">
    <location>
        <begin position="204"/>
        <end position="238"/>
    </location>
</feature>
<evidence type="ECO:0000313" key="4">
    <source>
        <dbReference type="Proteomes" id="UP000017836"/>
    </source>
</evidence>
<dbReference type="InterPro" id="IPR046960">
    <property type="entry name" value="PPR_At4g14850-like_plant"/>
</dbReference>
<dbReference type="PROSITE" id="PS51375">
    <property type="entry name" value="PPR"/>
    <property type="match status" value="2"/>
</dbReference>